<dbReference type="EC" id="2.7.11.-" evidence="7"/>
<evidence type="ECO:0000256" key="1">
    <source>
        <dbReference type="ARBA" id="ARBA00009793"/>
    </source>
</evidence>
<dbReference type="InterPro" id="IPR044926">
    <property type="entry name" value="RGS_subdomain_2"/>
</dbReference>
<evidence type="ECO:0000259" key="8">
    <source>
        <dbReference type="PROSITE" id="PS50011"/>
    </source>
</evidence>
<dbReference type="SUPFAM" id="SSF56112">
    <property type="entry name" value="Protein kinase-like (PK-like)"/>
    <property type="match status" value="1"/>
</dbReference>
<keyword evidence="5 7" id="KW-0418">Kinase</keyword>
<dbReference type="SMART" id="SM00133">
    <property type="entry name" value="S_TK_X"/>
    <property type="match status" value="1"/>
</dbReference>
<evidence type="ECO:0000256" key="4">
    <source>
        <dbReference type="ARBA" id="ARBA00022741"/>
    </source>
</evidence>
<dbReference type="GO" id="GO:0005737">
    <property type="term" value="C:cytoplasm"/>
    <property type="evidence" value="ECO:0007669"/>
    <property type="project" value="TreeGrafter"/>
</dbReference>
<dbReference type="InterPro" id="IPR000719">
    <property type="entry name" value="Prot_kinase_dom"/>
</dbReference>
<evidence type="ECO:0000313" key="10">
    <source>
        <dbReference type="Proteomes" id="UP001497525"/>
    </source>
</evidence>
<dbReference type="Pfam" id="PF00069">
    <property type="entry name" value="Pkinase"/>
    <property type="match status" value="1"/>
</dbReference>
<dbReference type="EMBL" id="CAXLJL010000667">
    <property type="protein sequence ID" value="CAL5139867.1"/>
    <property type="molecule type" value="Genomic_DNA"/>
</dbReference>
<dbReference type="PANTHER" id="PTHR24355">
    <property type="entry name" value="G PROTEIN-COUPLED RECEPTOR KINASE/RIBOSOMAL PROTEIN S6 KINASE"/>
    <property type="match status" value="1"/>
</dbReference>
<dbReference type="PRINTS" id="PR00717">
    <property type="entry name" value="GPCRKINASE"/>
</dbReference>
<keyword evidence="6 7" id="KW-0067">ATP-binding</keyword>
<accession>A0AAV2TWU9</accession>
<sequence>MYRKTDSVLLEMVEFLDLINKFEVCRDSERLKLADEITRRFISRQDVGSLKMLDVAGLKEIKATIPDEDEGQTIRKDLFACVPRDVETYLEAVEVPPGGSVKGRVGTANYMAPEVVLNMRYTFSPDWFGFGYIVYEMLPGHGPFRRRKERVKREEVDHRVCEEPEEYDSTFSECTRRLYHALLQKDPLYRLDCDESGAVAVKCQSWFQNTNWTRLEAGLEEPPFLPDPHAVYTKEVLDIEQSSTVEDVKLDSQDTEFYHRFCSGAVSIPWQNEMIETERFDDLNEFFEPN</sequence>
<dbReference type="Gene3D" id="1.10.167.10">
    <property type="entry name" value="Regulator of G-protein Signalling 4, domain 2"/>
    <property type="match status" value="2"/>
</dbReference>
<dbReference type="GO" id="GO:0005524">
    <property type="term" value="F:ATP binding"/>
    <property type="evidence" value="ECO:0007669"/>
    <property type="project" value="UniProtKB-KW"/>
</dbReference>
<dbReference type="Proteomes" id="UP001497525">
    <property type="component" value="Unassembled WGS sequence"/>
</dbReference>
<feature type="domain" description="Protein kinase" evidence="8">
    <location>
        <begin position="1"/>
        <end position="207"/>
    </location>
</feature>
<dbReference type="PROSITE" id="PS50011">
    <property type="entry name" value="PROTEIN_KINASE_DOM"/>
    <property type="match status" value="1"/>
</dbReference>
<proteinExistence type="inferred from homology"/>
<dbReference type="GO" id="GO:0004703">
    <property type="term" value="F:G protein-coupled receptor kinase activity"/>
    <property type="evidence" value="ECO:0007669"/>
    <property type="project" value="InterPro"/>
</dbReference>
<gene>
    <name evidence="9" type="ORF">CDAUBV1_LOCUS15063</name>
</gene>
<keyword evidence="4 7" id="KW-0547">Nucleotide-binding</keyword>
<protein>
    <recommendedName>
        <fullName evidence="7">G protein-coupled receptor kinase</fullName>
        <ecNumber evidence="7">2.7.11.-</ecNumber>
    </recommendedName>
</protein>
<dbReference type="SMART" id="SM00220">
    <property type="entry name" value="S_TKc"/>
    <property type="match status" value="1"/>
</dbReference>
<evidence type="ECO:0000256" key="2">
    <source>
        <dbReference type="ARBA" id="ARBA00022527"/>
    </source>
</evidence>
<name>A0AAV2TWU9_CALDB</name>
<dbReference type="GO" id="GO:0009966">
    <property type="term" value="P:regulation of signal transduction"/>
    <property type="evidence" value="ECO:0007669"/>
    <property type="project" value="TreeGrafter"/>
</dbReference>
<dbReference type="InterPro" id="IPR011009">
    <property type="entry name" value="Kinase-like_dom_sf"/>
</dbReference>
<keyword evidence="3 7" id="KW-0808">Transferase</keyword>
<reference evidence="9" key="1">
    <citation type="submission" date="2024-06" db="EMBL/GenBank/DDBJ databases">
        <authorList>
            <person name="Liu X."/>
            <person name="Lenzi L."/>
            <person name="Haldenby T S."/>
            <person name="Uol C."/>
        </authorList>
    </citation>
    <scope>NUCLEOTIDE SEQUENCE</scope>
</reference>
<dbReference type="InterPro" id="IPR000961">
    <property type="entry name" value="AGC-kinase_C"/>
</dbReference>
<evidence type="ECO:0000313" key="9">
    <source>
        <dbReference type="EMBL" id="CAL5139867.1"/>
    </source>
</evidence>
<dbReference type="InterPro" id="IPR000239">
    <property type="entry name" value="GPCR_kinase"/>
</dbReference>
<comment type="similarity">
    <text evidence="1 7">Belongs to the protein kinase superfamily. AGC Ser/Thr protein kinase family. GPRK subfamily.</text>
</comment>
<evidence type="ECO:0000256" key="6">
    <source>
        <dbReference type="ARBA" id="ARBA00022840"/>
    </source>
</evidence>
<dbReference type="Gene3D" id="1.10.510.10">
    <property type="entry name" value="Transferase(Phosphotransferase) domain 1"/>
    <property type="match status" value="1"/>
</dbReference>
<organism evidence="9 10">
    <name type="scientific">Calicophoron daubneyi</name>
    <name type="common">Rumen fluke</name>
    <name type="synonym">Paramphistomum daubneyi</name>
    <dbReference type="NCBI Taxonomy" id="300641"/>
    <lineage>
        <taxon>Eukaryota</taxon>
        <taxon>Metazoa</taxon>
        <taxon>Spiralia</taxon>
        <taxon>Lophotrochozoa</taxon>
        <taxon>Platyhelminthes</taxon>
        <taxon>Trematoda</taxon>
        <taxon>Digenea</taxon>
        <taxon>Plagiorchiida</taxon>
        <taxon>Pronocephalata</taxon>
        <taxon>Paramphistomoidea</taxon>
        <taxon>Paramphistomidae</taxon>
        <taxon>Calicophoron</taxon>
    </lineage>
</organism>
<dbReference type="PANTHER" id="PTHR24355:SF28">
    <property type="entry name" value="G PROTEIN-COUPLED RECEPTOR KINASE 2"/>
    <property type="match status" value="1"/>
</dbReference>
<evidence type="ECO:0000256" key="5">
    <source>
        <dbReference type="ARBA" id="ARBA00022777"/>
    </source>
</evidence>
<evidence type="ECO:0000256" key="7">
    <source>
        <dbReference type="RuleBase" id="RU000308"/>
    </source>
</evidence>
<dbReference type="GO" id="GO:0007165">
    <property type="term" value="P:signal transduction"/>
    <property type="evidence" value="ECO:0007669"/>
    <property type="project" value="InterPro"/>
</dbReference>
<comment type="caution">
    <text evidence="9">The sequence shown here is derived from an EMBL/GenBank/DDBJ whole genome shotgun (WGS) entry which is preliminary data.</text>
</comment>
<keyword evidence="2 7" id="KW-0723">Serine/threonine-protein kinase</keyword>
<evidence type="ECO:0000256" key="3">
    <source>
        <dbReference type="ARBA" id="ARBA00022679"/>
    </source>
</evidence>
<dbReference type="AlphaFoldDB" id="A0AAV2TWU9"/>